<evidence type="ECO:0000259" key="10">
    <source>
        <dbReference type="PROSITE" id="PS50240"/>
    </source>
</evidence>
<name>T2MAV4_HYDVU</name>
<dbReference type="SMART" id="SM00020">
    <property type="entry name" value="Tryp_SPc"/>
    <property type="match status" value="1"/>
</dbReference>
<feature type="signal peptide" evidence="9">
    <location>
        <begin position="1"/>
        <end position="27"/>
    </location>
</feature>
<comment type="subcellular location">
    <subcellularLocation>
        <location evidence="1">Secreted</location>
    </subcellularLocation>
</comment>
<feature type="domain" description="Peptidase S1" evidence="10">
    <location>
        <begin position="171"/>
        <end position="406"/>
    </location>
</feature>
<dbReference type="InterPro" id="IPR018114">
    <property type="entry name" value="TRYPSIN_HIS"/>
</dbReference>
<dbReference type="PROSITE" id="PS00135">
    <property type="entry name" value="TRYPSIN_SER"/>
    <property type="match status" value="1"/>
</dbReference>
<dbReference type="Gene3D" id="2.40.10.10">
    <property type="entry name" value="Trypsin-like serine proteases"/>
    <property type="match status" value="1"/>
</dbReference>
<evidence type="ECO:0000313" key="12">
    <source>
        <dbReference type="EMBL" id="CDG69186.1"/>
    </source>
</evidence>
<dbReference type="Gene3D" id="1.10.10.1870">
    <property type="entry name" value="ShTK domain-like"/>
    <property type="match status" value="1"/>
</dbReference>
<evidence type="ECO:0000256" key="6">
    <source>
        <dbReference type="ARBA" id="ARBA00023157"/>
    </source>
</evidence>
<dbReference type="GO" id="GO:0006508">
    <property type="term" value="P:proteolysis"/>
    <property type="evidence" value="ECO:0007669"/>
    <property type="project" value="UniProtKB-KW"/>
</dbReference>
<dbReference type="PROSITE" id="PS50240">
    <property type="entry name" value="TRYPSIN_DOM"/>
    <property type="match status" value="1"/>
</dbReference>
<dbReference type="InterPro" id="IPR001314">
    <property type="entry name" value="Peptidase_S1A"/>
</dbReference>
<evidence type="ECO:0000259" key="11">
    <source>
        <dbReference type="PROSITE" id="PS51670"/>
    </source>
</evidence>
<comment type="caution">
    <text evidence="7">Lacks conserved residue(s) required for the propagation of feature annotation.</text>
</comment>
<accession>T2MAV4</accession>
<dbReference type="InterPro" id="IPR001254">
    <property type="entry name" value="Trypsin_dom"/>
</dbReference>
<evidence type="ECO:0000256" key="3">
    <source>
        <dbReference type="ARBA" id="ARBA00022670"/>
    </source>
</evidence>
<reference evidence="12" key="1">
    <citation type="journal article" date="2013" name="Genome Biol. Evol.">
        <title>Punctuated emergences of genetic and phenotypic innovations in eumetazoan, bilaterian, euteleostome, and hominidae ancestors.</title>
        <authorList>
            <person name="Wenger Y."/>
            <person name="Galliot B."/>
        </authorList>
    </citation>
    <scope>NUCLEOTIDE SEQUENCE</scope>
    <source>
        <tissue evidence="12">Whole animals</tissue>
    </source>
</reference>
<dbReference type="OrthoDB" id="6021267at2759"/>
<dbReference type="AlphaFoldDB" id="T2MAV4"/>
<keyword evidence="2" id="KW-0964">Secreted</keyword>
<evidence type="ECO:0000256" key="8">
    <source>
        <dbReference type="RuleBase" id="RU363034"/>
    </source>
</evidence>
<dbReference type="Pfam" id="PF00089">
    <property type="entry name" value="Trypsin"/>
    <property type="match status" value="1"/>
</dbReference>
<keyword evidence="3 8" id="KW-0645">Protease</keyword>
<feature type="chain" id="PRO_5004591954" evidence="9">
    <location>
        <begin position="28"/>
        <end position="406"/>
    </location>
</feature>
<keyword evidence="6" id="KW-1015">Disulfide bond</keyword>
<dbReference type="GO" id="GO:0004252">
    <property type="term" value="F:serine-type endopeptidase activity"/>
    <property type="evidence" value="ECO:0007669"/>
    <property type="project" value="InterPro"/>
</dbReference>
<dbReference type="InterPro" id="IPR033116">
    <property type="entry name" value="TRYPSIN_SER"/>
</dbReference>
<protein>
    <submittedName>
        <fullName evidence="12">Ovochymase-1</fullName>
    </submittedName>
</protein>
<evidence type="ECO:0000256" key="7">
    <source>
        <dbReference type="PROSITE-ProRule" id="PRU01005"/>
    </source>
</evidence>
<evidence type="ECO:0000256" key="1">
    <source>
        <dbReference type="ARBA" id="ARBA00004613"/>
    </source>
</evidence>
<dbReference type="PROSITE" id="PS00134">
    <property type="entry name" value="TRYPSIN_HIS"/>
    <property type="match status" value="1"/>
</dbReference>
<keyword evidence="4 8" id="KW-0378">Hydrolase</keyword>
<organism evidence="12">
    <name type="scientific">Hydra vulgaris</name>
    <name type="common">Hydra</name>
    <name type="synonym">Hydra attenuata</name>
    <dbReference type="NCBI Taxonomy" id="6087"/>
    <lineage>
        <taxon>Eukaryota</taxon>
        <taxon>Metazoa</taxon>
        <taxon>Cnidaria</taxon>
        <taxon>Hydrozoa</taxon>
        <taxon>Hydroidolina</taxon>
        <taxon>Anthoathecata</taxon>
        <taxon>Aplanulata</taxon>
        <taxon>Hydridae</taxon>
        <taxon>Hydra</taxon>
    </lineage>
</organism>
<dbReference type="InterPro" id="IPR003582">
    <property type="entry name" value="ShKT_dom"/>
</dbReference>
<dbReference type="InterPro" id="IPR043504">
    <property type="entry name" value="Peptidase_S1_PA_chymotrypsin"/>
</dbReference>
<dbReference type="Gene3D" id="1.10.10.1940">
    <property type="match status" value="1"/>
</dbReference>
<keyword evidence="9" id="KW-0732">Signal</keyword>
<dbReference type="InterPro" id="IPR050127">
    <property type="entry name" value="Serine_Proteases_S1"/>
</dbReference>
<dbReference type="FunFam" id="2.40.10.10:FF:000003">
    <property type="entry name" value="Transmembrane serine protease 3"/>
    <property type="match status" value="1"/>
</dbReference>
<dbReference type="GO" id="GO:0005615">
    <property type="term" value="C:extracellular space"/>
    <property type="evidence" value="ECO:0007669"/>
    <property type="project" value="TreeGrafter"/>
</dbReference>
<keyword evidence="5 8" id="KW-0720">Serine protease</keyword>
<feature type="non-terminal residue" evidence="12">
    <location>
        <position position="1"/>
    </location>
</feature>
<dbReference type="PANTHER" id="PTHR24264:SF65">
    <property type="entry name" value="SRCR DOMAIN-CONTAINING PROTEIN"/>
    <property type="match status" value="1"/>
</dbReference>
<dbReference type="SMART" id="SM00254">
    <property type="entry name" value="ShKT"/>
    <property type="match status" value="2"/>
</dbReference>
<evidence type="ECO:0000256" key="5">
    <source>
        <dbReference type="ARBA" id="ARBA00022825"/>
    </source>
</evidence>
<dbReference type="CDD" id="cd00190">
    <property type="entry name" value="Tryp_SPc"/>
    <property type="match status" value="1"/>
</dbReference>
<proteinExistence type="evidence at transcript level"/>
<dbReference type="InterPro" id="IPR009003">
    <property type="entry name" value="Peptidase_S1_PA"/>
</dbReference>
<evidence type="ECO:0000256" key="2">
    <source>
        <dbReference type="ARBA" id="ARBA00022525"/>
    </source>
</evidence>
<feature type="domain" description="ShKT" evidence="11">
    <location>
        <begin position="38"/>
        <end position="75"/>
    </location>
</feature>
<dbReference type="PANTHER" id="PTHR24264">
    <property type="entry name" value="TRYPSIN-RELATED"/>
    <property type="match status" value="1"/>
</dbReference>
<evidence type="ECO:0000256" key="4">
    <source>
        <dbReference type="ARBA" id="ARBA00022801"/>
    </source>
</evidence>
<dbReference type="Pfam" id="PF01549">
    <property type="entry name" value="ShK"/>
    <property type="match status" value="2"/>
</dbReference>
<dbReference type="SUPFAM" id="SSF50494">
    <property type="entry name" value="Trypsin-like serine proteases"/>
    <property type="match status" value="1"/>
</dbReference>
<evidence type="ECO:0000256" key="9">
    <source>
        <dbReference type="SAM" id="SignalP"/>
    </source>
</evidence>
<dbReference type="PROSITE" id="PS51670">
    <property type="entry name" value="SHKT"/>
    <property type="match status" value="1"/>
</dbReference>
<dbReference type="PRINTS" id="PR00722">
    <property type="entry name" value="CHYMOTRYPSIN"/>
</dbReference>
<gene>
    <name evidence="12" type="primary">OVCH1</name>
</gene>
<dbReference type="EMBL" id="HAAD01002954">
    <property type="protein sequence ID" value="CDG69186.1"/>
    <property type="molecule type" value="mRNA"/>
</dbReference>
<sequence length="406" mass="45123">KIKIMSNILKFAILLVIFVTDSNESQSSKGNTQSSEECVDIQTQFYCTSYQQLCIQHGRYNLYMYSNCKKTCGICKEKESCSDQTGSQGLHCAKWKIAGYCDEQSIYYASMLSICKKTCGFCSKPPIKKPKTTALPKKPTTKSVTGVPKNLFSECGRNKLHERTKNRDAFMIGGDEAAPNTWVWQVGIYFYKEFVCGGTLISPNYVLTAAHCVIYREAKGTTVKVGDYIRDEIDENEKELEVESIVYHKEYSDESLDNDIALIKLKTNVKYNDDVGVACLPKVNNLVNSTCYITGWGRLAPGGLSANILNEAQMPIINNKKCGEKNKDVLGVSKITENMLCAGFDSGSKVSGCQGDSGGPLVCKINNSWTLEGVVSWGSGVCDASHRYTVFTKVTRYIDWIKSHMK</sequence>